<reference evidence="2" key="1">
    <citation type="submission" date="2015-01" db="EMBL/GenBank/DDBJ databases">
        <title>Evolution of Trichinella species and genotypes.</title>
        <authorList>
            <person name="Korhonen P.K."/>
            <person name="Edoardo P."/>
            <person name="Giuseppe L.R."/>
            <person name="Gasser R.B."/>
        </authorList>
    </citation>
    <scope>NUCLEOTIDE SEQUENCE [LARGE SCALE GENOMIC DNA]</scope>
    <source>
        <strain evidence="2">ISS2496</strain>
    </source>
</reference>
<feature type="transmembrane region" description="Helical" evidence="1">
    <location>
        <begin position="48"/>
        <end position="67"/>
    </location>
</feature>
<gene>
    <name evidence="2" type="ORF">T12_4956</name>
</gene>
<feature type="transmembrane region" description="Helical" evidence="1">
    <location>
        <begin position="73"/>
        <end position="93"/>
    </location>
</feature>
<evidence type="ECO:0000256" key="1">
    <source>
        <dbReference type="SAM" id="Phobius"/>
    </source>
</evidence>
<dbReference type="Proteomes" id="UP000054783">
    <property type="component" value="Unassembled WGS sequence"/>
</dbReference>
<keyword evidence="1" id="KW-0812">Transmembrane</keyword>
<comment type="caution">
    <text evidence="2">The sequence shown here is derived from an EMBL/GenBank/DDBJ whole genome shotgun (WGS) entry which is preliminary data.</text>
</comment>
<dbReference type="AlphaFoldDB" id="A0A0V0ZD93"/>
<evidence type="ECO:0000313" key="2">
    <source>
        <dbReference type="EMBL" id="KRY10482.1"/>
    </source>
</evidence>
<name>A0A0V0ZD93_9BILA</name>
<organism evidence="2 3">
    <name type="scientific">Trichinella patagoniensis</name>
    <dbReference type="NCBI Taxonomy" id="990121"/>
    <lineage>
        <taxon>Eukaryota</taxon>
        <taxon>Metazoa</taxon>
        <taxon>Ecdysozoa</taxon>
        <taxon>Nematoda</taxon>
        <taxon>Enoplea</taxon>
        <taxon>Dorylaimia</taxon>
        <taxon>Trichinellida</taxon>
        <taxon>Trichinellidae</taxon>
        <taxon>Trichinella</taxon>
    </lineage>
</organism>
<sequence>MFTTERFQLGQMMHGPNMTERVLLNFQCGHDWVAPAFKIWQHRISARCLYTLHLLIAVCIGSLSSFQVMQNCVLALLSALCCIIGTELTVVVLGRPDKF</sequence>
<protein>
    <submittedName>
        <fullName evidence="2">Uncharacterized protein</fullName>
    </submittedName>
</protein>
<keyword evidence="1" id="KW-1133">Transmembrane helix</keyword>
<evidence type="ECO:0000313" key="3">
    <source>
        <dbReference type="Proteomes" id="UP000054783"/>
    </source>
</evidence>
<accession>A0A0V0ZD93</accession>
<dbReference type="EMBL" id="JYDQ01000229">
    <property type="protein sequence ID" value="KRY10482.1"/>
    <property type="molecule type" value="Genomic_DNA"/>
</dbReference>
<keyword evidence="3" id="KW-1185">Reference proteome</keyword>
<keyword evidence="1" id="KW-0472">Membrane</keyword>
<proteinExistence type="predicted"/>